<accession>A0A2J6STU0</accession>
<name>A0A2J6STU0_9HELO</name>
<dbReference type="Proteomes" id="UP000235371">
    <property type="component" value="Unassembled WGS sequence"/>
</dbReference>
<dbReference type="RefSeq" id="XP_024731099.1">
    <property type="nucleotide sequence ID" value="XM_024881367.1"/>
</dbReference>
<organism evidence="1 2">
    <name type="scientific">Hyaloscypha bicolor E</name>
    <dbReference type="NCBI Taxonomy" id="1095630"/>
    <lineage>
        <taxon>Eukaryota</taxon>
        <taxon>Fungi</taxon>
        <taxon>Dikarya</taxon>
        <taxon>Ascomycota</taxon>
        <taxon>Pezizomycotina</taxon>
        <taxon>Leotiomycetes</taxon>
        <taxon>Helotiales</taxon>
        <taxon>Hyaloscyphaceae</taxon>
        <taxon>Hyaloscypha</taxon>
        <taxon>Hyaloscypha bicolor</taxon>
    </lineage>
</organism>
<sequence>MGRLGCKYPPGSVLAMLGCITLEDGTPPKSPKSQMLALCLAPTQDPASPFQRIETDVVHYINAENVPRTKRRTIYLQKSHSYQSLCLISLRYHYFWIRVADSQGQRRRSSSLQAYPLEYGPTATRSNLSENFGVPPILGFRLSWTNGVSFDVIIRIIDNTFRGDIIVATTVEIPSAKQSLRSVVESFTTNFDREDTPQDVNFKQRPAVSDKIIQEIAALGVVTENQKVK</sequence>
<dbReference type="PROSITE" id="PS51257">
    <property type="entry name" value="PROKAR_LIPOPROTEIN"/>
    <property type="match status" value="1"/>
</dbReference>
<gene>
    <name evidence="1" type="ORF">K444DRAFT_618648</name>
</gene>
<reference evidence="1 2" key="1">
    <citation type="submission" date="2016-04" db="EMBL/GenBank/DDBJ databases">
        <title>A degradative enzymes factory behind the ericoid mycorrhizal symbiosis.</title>
        <authorList>
            <consortium name="DOE Joint Genome Institute"/>
            <person name="Martino E."/>
            <person name="Morin E."/>
            <person name="Grelet G."/>
            <person name="Kuo A."/>
            <person name="Kohler A."/>
            <person name="Daghino S."/>
            <person name="Barry K."/>
            <person name="Choi C."/>
            <person name="Cichocki N."/>
            <person name="Clum A."/>
            <person name="Copeland A."/>
            <person name="Hainaut M."/>
            <person name="Haridas S."/>
            <person name="Labutti K."/>
            <person name="Lindquist E."/>
            <person name="Lipzen A."/>
            <person name="Khouja H.-R."/>
            <person name="Murat C."/>
            <person name="Ohm R."/>
            <person name="Olson A."/>
            <person name="Spatafora J."/>
            <person name="Veneault-Fourrey C."/>
            <person name="Henrissat B."/>
            <person name="Grigoriev I."/>
            <person name="Martin F."/>
            <person name="Perotto S."/>
        </authorList>
    </citation>
    <scope>NUCLEOTIDE SEQUENCE [LARGE SCALE GENOMIC DNA]</scope>
    <source>
        <strain evidence="1 2">E</strain>
    </source>
</reference>
<dbReference type="EMBL" id="KZ613866">
    <property type="protein sequence ID" value="PMD54195.1"/>
    <property type="molecule type" value="Genomic_DNA"/>
</dbReference>
<dbReference type="GeneID" id="36589444"/>
<evidence type="ECO:0000313" key="2">
    <source>
        <dbReference type="Proteomes" id="UP000235371"/>
    </source>
</evidence>
<evidence type="ECO:0000313" key="1">
    <source>
        <dbReference type="EMBL" id="PMD54195.1"/>
    </source>
</evidence>
<dbReference type="AlphaFoldDB" id="A0A2J6STU0"/>
<proteinExistence type="predicted"/>
<dbReference type="InParanoid" id="A0A2J6STU0"/>
<keyword evidence="2" id="KW-1185">Reference proteome</keyword>
<protein>
    <submittedName>
        <fullName evidence="1">Uncharacterized protein</fullName>
    </submittedName>
</protein>